<dbReference type="EMBL" id="JMIB01000019">
    <property type="protein sequence ID" value="KDM91717.1"/>
    <property type="molecule type" value="Genomic_DNA"/>
</dbReference>
<keyword evidence="1" id="KW-0732">Signal</keyword>
<reference evidence="2 3" key="1">
    <citation type="submission" date="2014-04" db="EMBL/GenBank/DDBJ databases">
        <title>Draft genome sequence of Photobacterium halotolerans S2753: a solonamide, ngercheumicin and holomycin producer.</title>
        <authorList>
            <person name="Machado H.R."/>
            <person name="Gram L."/>
        </authorList>
    </citation>
    <scope>NUCLEOTIDE SEQUENCE [LARGE SCALE GENOMIC DNA]</scope>
    <source>
        <strain evidence="2 3">S2753</strain>
    </source>
</reference>
<accession>A0A066RVM1</accession>
<dbReference type="OrthoDB" id="5830069at2"/>
<evidence type="ECO:0000256" key="1">
    <source>
        <dbReference type="SAM" id="SignalP"/>
    </source>
</evidence>
<keyword evidence="3" id="KW-1185">Reference proteome</keyword>
<feature type="signal peptide" evidence="1">
    <location>
        <begin position="1"/>
        <end position="27"/>
    </location>
</feature>
<organism evidence="2 3">
    <name type="scientific">Photobacterium galatheae</name>
    <dbReference type="NCBI Taxonomy" id="1654360"/>
    <lineage>
        <taxon>Bacteria</taxon>
        <taxon>Pseudomonadati</taxon>
        <taxon>Pseudomonadota</taxon>
        <taxon>Gammaproteobacteria</taxon>
        <taxon>Vibrionales</taxon>
        <taxon>Vibrionaceae</taxon>
        <taxon>Photobacterium</taxon>
    </lineage>
</organism>
<evidence type="ECO:0000313" key="2">
    <source>
        <dbReference type="EMBL" id="KDM91717.1"/>
    </source>
</evidence>
<dbReference type="RefSeq" id="WP_036751829.1">
    <property type="nucleotide sequence ID" value="NZ_JAGSGC010000007.1"/>
</dbReference>
<comment type="caution">
    <text evidence="2">The sequence shown here is derived from an EMBL/GenBank/DDBJ whole genome shotgun (WGS) entry which is preliminary data.</text>
</comment>
<dbReference type="Proteomes" id="UP000027192">
    <property type="component" value="Unassembled WGS sequence"/>
</dbReference>
<proteinExistence type="predicted"/>
<feature type="chain" id="PRO_5001630728" evidence="1">
    <location>
        <begin position="28"/>
        <end position="131"/>
    </location>
</feature>
<protein>
    <submittedName>
        <fullName evidence="2">Uncharacterized protein</fullName>
    </submittedName>
</protein>
<dbReference type="AlphaFoldDB" id="A0A066RVM1"/>
<name>A0A066RVM1_9GAMM</name>
<sequence length="131" mass="14330">MKKLSPFFLSTALFLSTSQMIAAPALADNPSQATLDQAAKDVCGCLAEPYAALEKALQAMKTEKGNDLSRLMNSKGELTQMMNATEQCMSALRKKYPNINADQSLQKQVLDRTRQFCPNPLETVDLSAPSK</sequence>
<gene>
    <name evidence="2" type="ORF">EA58_10125</name>
</gene>
<evidence type="ECO:0000313" key="3">
    <source>
        <dbReference type="Proteomes" id="UP000027192"/>
    </source>
</evidence>